<keyword evidence="2" id="KW-0121">Carboxypeptidase</keyword>
<evidence type="ECO:0000256" key="2">
    <source>
        <dbReference type="ARBA" id="ARBA00022645"/>
    </source>
</evidence>
<proteinExistence type="inferred from homology"/>
<dbReference type="PANTHER" id="PTHR11802:SF472">
    <property type="entry name" value="SERINE CARBOXYPEPTIDASE CPVL-RELATED"/>
    <property type="match status" value="1"/>
</dbReference>
<protein>
    <submittedName>
        <fullName evidence="7">Uncharacterized protein</fullName>
    </submittedName>
</protein>
<evidence type="ECO:0000313" key="7">
    <source>
        <dbReference type="EMBL" id="KAK3706257.1"/>
    </source>
</evidence>
<sequence>MVFILEQQQEKLCRYLAWATIIHEAHDDIHPRAATSYLNVLPVFCGVNDQHFLQGAKTAKMAAQYAISLAVVMVTLSVVSPMSAQPSRPLHLSPYINRGQIGKARVLSKVKDTCRSESRSDCGVGIPESFSGFITVDKAVGKHMFFWYFPSQVSPDAPVTIWLNGGPGVSSMLGLLWEQGPLQPRRRSTGAARSQRSQGCTRGKTECADEFIPGELEQRNNSWVGPFSMLYIDNPVGAGYSYQQRQSPDEVITQETYAEDLYQFVKQFYQLFPDSYNKELYIGGQSYAAKFASALAFRIHEVIQNGESKLPLAGLYLGSPFFAPEITIPAQIDYLYNLGVVTRSQATKHQADMIAAIRKYSKGTKRRQLSTKTILDEVFFKGLPSNDNYVTSEVVDYSVIDRIMTSPRVRLAVHAGNQPFNAINHDLYDKMGYDYLSSTSTKLAALLDTGRYKVLIFNGDYDVVTSSGAVEEAVQQIPWTGRDDYLKEPRQMWFWPPRPDKLDETKLFGFYTLSRDLCRVVVHGAGHQVPHDQLDISRYMMEQFVNLGCVLTWPF</sequence>
<gene>
    <name evidence="7" type="ORF">RRG08_056474</name>
</gene>
<comment type="similarity">
    <text evidence="1">Belongs to the peptidase S10 family.</text>
</comment>
<evidence type="ECO:0000256" key="1">
    <source>
        <dbReference type="ARBA" id="ARBA00009431"/>
    </source>
</evidence>
<keyword evidence="3" id="KW-0645">Protease</keyword>
<organism evidence="7 8">
    <name type="scientific">Elysia crispata</name>
    <name type="common">lettuce slug</name>
    <dbReference type="NCBI Taxonomy" id="231223"/>
    <lineage>
        <taxon>Eukaryota</taxon>
        <taxon>Metazoa</taxon>
        <taxon>Spiralia</taxon>
        <taxon>Lophotrochozoa</taxon>
        <taxon>Mollusca</taxon>
        <taxon>Gastropoda</taxon>
        <taxon>Heterobranchia</taxon>
        <taxon>Euthyneura</taxon>
        <taxon>Panpulmonata</taxon>
        <taxon>Sacoglossa</taxon>
        <taxon>Placobranchoidea</taxon>
        <taxon>Plakobranchidae</taxon>
        <taxon>Elysia</taxon>
    </lineage>
</organism>
<dbReference type="Pfam" id="PF00450">
    <property type="entry name" value="Peptidase_S10"/>
    <property type="match status" value="1"/>
</dbReference>
<keyword evidence="8" id="KW-1185">Reference proteome</keyword>
<comment type="caution">
    <text evidence="7">The sequence shown here is derived from an EMBL/GenBank/DDBJ whole genome shotgun (WGS) entry which is preliminary data.</text>
</comment>
<evidence type="ECO:0000256" key="6">
    <source>
        <dbReference type="ARBA" id="ARBA00023180"/>
    </source>
</evidence>
<dbReference type="Gene3D" id="3.40.50.1820">
    <property type="entry name" value="alpha/beta hydrolase"/>
    <property type="match status" value="1"/>
</dbReference>
<dbReference type="AlphaFoldDB" id="A0AAE0XRV3"/>
<dbReference type="Proteomes" id="UP001283361">
    <property type="component" value="Unassembled WGS sequence"/>
</dbReference>
<dbReference type="PRINTS" id="PR00724">
    <property type="entry name" value="CRBOXYPTASEC"/>
</dbReference>
<dbReference type="InterPro" id="IPR029058">
    <property type="entry name" value="AB_hydrolase_fold"/>
</dbReference>
<dbReference type="InterPro" id="IPR001563">
    <property type="entry name" value="Peptidase_S10"/>
</dbReference>
<evidence type="ECO:0000256" key="4">
    <source>
        <dbReference type="ARBA" id="ARBA00022729"/>
    </source>
</evidence>
<keyword evidence="5" id="KW-0378">Hydrolase</keyword>
<dbReference type="PANTHER" id="PTHR11802">
    <property type="entry name" value="SERINE PROTEASE FAMILY S10 SERINE CARBOXYPEPTIDASE"/>
    <property type="match status" value="1"/>
</dbReference>
<dbReference type="GO" id="GO:0004185">
    <property type="term" value="F:serine-type carboxypeptidase activity"/>
    <property type="evidence" value="ECO:0007669"/>
    <property type="project" value="InterPro"/>
</dbReference>
<evidence type="ECO:0000256" key="3">
    <source>
        <dbReference type="ARBA" id="ARBA00022670"/>
    </source>
</evidence>
<name>A0AAE0XRV3_9GAST</name>
<reference evidence="7" key="1">
    <citation type="journal article" date="2023" name="G3 (Bethesda)">
        <title>A reference genome for the long-term kleptoplast-retaining sea slug Elysia crispata morphotype clarki.</title>
        <authorList>
            <person name="Eastman K.E."/>
            <person name="Pendleton A.L."/>
            <person name="Shaikh M.A."/>
            <person name="Suttiyut T."/>
            <person name="Ogas R."/>
            <person name="Tomko P."/>
            <person name="Gavelis G."/>
            <person name="Widhalm J.R."/>
            <person name="Wisecaver J.H."/>
        </authorList>
    </citation>
    <scope>NUCLEOTIDE SEQUENCE</scope>
    <source>
        <strain evidence="7">ECLA1</strain>
    </source>
</reference>
<dbReference type="GO" id="GO:0006508">
    <property type="term" value="P:proteolysis"/>
    <property type="evidence" value="ECO:0007669"/>
    <property type="project" value="UniProtKB-KW"/>
</dbReference>
<evidence type="ECO:0000256" key="5">
    <source>
        <dbReference type="ARBA" id="ARBA00022801"/>
    </source>
</evidence>
<keyword evidence="4" id="KW-0732">Signal</keyword>
<dbReference type="EMBL" id="JAWDGP010007748">
    <property type="protein sequence ID" value="KAK3706257.1"/>
    <property type="molecule type" value="Genomic_DNA"/>
</dbReference>
<accession>A0AAE0XRV3</accession>
<dbReference type="SUPFAM" id="SSF53474">
    <property type="entry name" value="alpha/beta-Hydrolases"/>
    <property type="match status" value="1"/>
</dbReference>
<evidence type="ECO:0000313" key="8">
    <source>
        <dbReference type="Proteomes" id="UP001283361"/>
    </source>
</evidence>
<keyword evidence="6" id="KW-0325">Glycoprotein</keyword>